<organism evidence="1 2">
    <name type="scientific">Grifola frondosa</name>
    <name type="common">Maitake</name>
    <name type="synonym">Polyporus frondosus</name>
    <dbReference type="NCBI Taxonomy" id="5627"/>
    <lineage>
        <taxon>Eukaryota</taxon>
        <taxon>Fungi</taxon>
        <taxon>Dikarya</taxon>
        <taxon>Basidiomycota</taxon>
        <taxon>Agaricomycotina</taxon>
        <taxon>Agaricomycetes</taxon>
        <taxon>Polyporales</taxon>
        <taxon>Grifolaceae</taxon>
        <taxon>Grifola</taxon>
    </lineage>
</organism>
<name>A0A1C7MNH7_GRIFR</name>
<dbReference type="AlphaFoldDB" id="A0A1C7MNH7"/>
<evidence type="ECO:0000313" key="2">
    <source>
        <dbReference type="Proteomes" id="UP000092993"/>
    </source>
</evidence>
<sequence length="157" mass="17766">MYLVFKAKYATFSSPTSSRPFLLHEIKRTVRVSNIHKPHLTYIIQRLSNERLLAARQSETATYYYHTNSRAAAHSLALRPHLRPLSHVHARLSLPGMDPDEAGTLKRVPRVREEPEYGVAGLRDAGVRVEYVSAGETDPSSSSDASSLCGRRRCWEY</sequence>
<dbReference type="EMBL" id="LUGG01000002">
    <property type="protein sequence ID" value="OBZ78348.1"/>
    <property type="molecule type" value="Genomic_DNA"/>
</dbReference>
<keyword evidence="2" id="KW-1185">Reference proteome</keyword>
<reference evidence="1 2" key="1">
    <citation type="submission" date="2016-03" db="EMBL/GenBank/DDBJ databases">
        <title>Whole genome sequencing of Grifola frondosa 9006-11.</title>
        <authorList>
            <person name="Min B."/>
            <person name="Park H."/>
            <person name="Kim J.-G."/>
            <person name="Cho H."/>
            <person name="Oh Y.-L."/>
            <person name="Kong W.-S."/>
            <person name="Choi I.-G."/>
        </authorList>
    </citation>
    <scope>NUCLEOTIDE SEQUENCE [LARGE SCALE GENOMIC DNA]</scope>
    <source>
        <strain evidence="1 2">9006-11</strain>
    </source>
</reference>
<comment type="caution">
    <text evidence="1">The sequence shown here is derived from an EMBL/GenBank/DDBJ whole genome shotgun (WGS) entry which is preliminary data.</text>
</comment>
<accession>A0A1C7MNH7</accession>
<protein>
    <submittedName>
        <fullName evidence="1">Uncharacterized protein</fullName>
    </submittedName>
</protein>
<dbReference type="Proteomes" id="UP000092993">
    <property type="component" value="Unassembled WGS sequence"/>
</dbReference>
<proteinExistence type="predicted"/>
<gene>
    <name evidence="1" type="ORF">A0H81_02461</name>
</gene>
<evidence type="ECO:0000313" key="1">
    <source>
        <dbReference type="EMBL" id="OBZ78348.1"/>
    </source>
</evidence>